<dbReference type="AlphaFoldDB" id="A0A235HLE4"/>
<name>A0A235HLE4_AZOBR</name>
<evidence type="ECO:0008006" key="3">
    <source>
        <dbReference type="Google" id="ProtNLM"/>
    </source>
</evidence>
<protein>
    <recommendedName>
        <fullName evidence="3">DUF2141 domain-containing protein</fullName>
    </recommendedName>
</protein>
<dbReference type="EMBL" id="NOWT01000001">
    <property type="protein sequence ID" value="OYD86397.1"/>
    <property type="molecule type" value="Genomic_DNA"/>
</dbReference>
<dbReference type="Proteomes" id="UP000215367">
    <property type="component" value="Unassembled WGS sequence"/>
</dbReference>
<comment type="caution">
    <text evidence="1">The sequence shown here is derived from an EMBL/GenBank/DDBJ whole genome shotgun (WGS) entry which is preliminary data.</text>
</comment>
<sequence>MVGAAARPPGPPGGMAGARLSVHLQNGCTMTPRLFRNARCAIVGRATVGGSLAALAVLLATGQATAADLAITVANVANAQGKVLVAVCTPETFLGPNCPHTAAEPARPGSVTVVVHKVPPGTYAVQAFHDENQNLEFDRNFLGLPKEGVGFSNDAPMRFGPPRYDAAALAVAEPVTRTTLTLRYLVER</sequence>
<evidence type="ECO:0000313" key="1">
    <source>
        <dbReference type="EMBL" id="OYD86397.1"/>
    </source>
</evidence>
<dbReference type="Pfam" id="PF09912">
    <property type="entry name" value="DUF2141"/>
    <property type="match status" value="1"/>
</dbReference>
<accession>A0A235HLE4</accession>
<evidence type="ECO:0000313" key="2">
    <source>
        <dbReference type="Proteomes" id="UP000215367"/>
    </source>
</evidence>
<organism evidence="1 2">
    <name type="scientific">Azospirillum brasilense</name>
    <dbReference type="NCBI Taxonomy" id="192"/>
    <lineage>
        <taxon>Bacteria</taxon>
        <taxon>Pseudomonadati</taxon>
        <taxon>Pseudomonadota</taxon>
        <taxon>Alphaproteobacteria</taxon>
        <taxon>Rhodospirillales</taxon>
        <taxon>Azospirillaceae</taxon>
        <taxon>Azospirillum</taxon>
    </lineage>
</organism>
<reference evidence="1 2" key="1">
    <citation type="submission" date="2017-07" db="EMBL/GenBank/DDBJ databases">
        <title>Whole genome sequence of Azospirillum brasilense 2A1, a potential biofertilizer strain.</title>
        <authorList>
            <person name="Fontana C.A."/>
            <person name="Toffoli L.M."/>
            <person name="Salazar S.M."/>
            <person name="Puglisi E."/>
            <person name="Pedraza R."/>
            <person name="Bassi D."/>
            <person name="Cocconcelli P.S."/>
        </authorList>
    </citation>
    <scope>NUCLEOTIDE SEQUENCE [LARGE SCALE GENOMIC DNA]</scope>
    <source>
        <strain evidence="1 2">2A1</strain>
    </source>
</reference>
<proteinExistence type="predicted"/>
<gene>
    <name evidence="1" type="ORF">CHT98_02220</name>
</gene>
<dbReference type="InterPro" id="IPR018673">
    <property type="entry name" value="DUF2141"/>
</dbReference>